<dbReference type="InterPro" id="IPR018149">
    <property type="entry name" value="Lys-tRNA-synth_II_C"/>
</dbReference>
<dbReference type="InterPro" id="IPR012340">
    <property type="entry name" value="NA-bd_OB-fold"/>
</dbReference>
<dbReference type="InterPro" id="IPR004364">
    <property type="entry name" value="Aa-tRNA-synt_II"/>
</dbReference>
<dbReference type="EMBL" id="CP001817">
    <property type="protein sequence ID" value="AEH39859.1"/>
    <property type="molecule type" value="Genomic_DNA"/>
</dbReference>
<comment type="catalytic activity">
    <reaction evidence="8 9 10">
        <text>tRNA(Lys) + L-lysine + ATP = L-lysyl-tRNA(Lys) + AMP + diphosphate</text>
        <dbReference type="Rhea" id="RHEA:20792"/>
        <dbReference type="Rhea" id="RHEA-COMP:9696"/>
        <dbReference type="Rhea" id="RHEA-COMP:9697"/>
        <dbReference type="ChEBI" id="CHEBI:30616"/>
        <dbReference type="ChEBI" id="CHEBI:32551"/>
        <dbReference type="ChEBI" id="CHEBI:33019"/>
        <dbReference type="ChEBI" id="CHEBI:78442"/>
        <dbReference type="ChEBI" id="CHEBI:78529"/>
        <dbReference type="ChEBI" id="CHEBI:456215"/>
        <dbReference type="EC" id="6.1.1.6"/>
    </reaction>
</comment>
<dbReference type="CDD" id="cd04322">
    <property type="entry name" value="LysRS_N"/>
    <property type="match status" value="1"/>
</dbReference>
<gene>
    <name evidence="9 12" type="primary">lysS</name>
    <name evidence="12" type="ORF">BCTU_284</name>
</gene>
<comment type="subcellular location">
    <subcellularLocation>
        <location evidence="9">Cytoplasm</location>
    </subcellularLocation>
</comment>
<dbReference type="PANTHER" id="PTHR42918">
    <property type="entry name" value="LYSYL-TRNA SYNTHETASE"/>
    <property type="match status" value="1"/>
</dbReference>
<comment type="subunit">
    <text evidence="9">Homodimer.</text>
</comment>
<keyword evidence="7 9" id="KW-0030">Aminoacyl-tRNA synthetase</keyword>
<proteinExistence type="inferred from homology"/>
<protein>
    <recommendedName>
        <fullName evidence="9">Lysine--tRNA ligase</fullName>
        <ecNumber evidence="9">6.1.1.6</ecNumber>
    </recommendedName>
    <alternativeName>
        <fullName evidence="9">Lysyl-tRNA synthetase</fullName>
        <shortName evidence="9">LysRS</shortName>
    </alternativeName>
</protein>
<dbReference type="STRING" id="261317.BCTU_284"/>
<dbReference type="NCBIfam" id="NF001756">
    <property type="entry name" value="PRK00484.1"/>
    <property type="match status" value="1"/>
</dbReference>
<comment type="cofactor">
    <cofactor evidence="9 10">
        <name>Mg(2+)</name>
        <dbReference type="ChEBI" id="CHEBI:18420"/>
    </cofactor>
    <text evidence="9 10">Binds 3 Mg(2+) ions per subunit.</text>
</comment>
<dbReference type="eggNOG" id="COG1190">
    <property type="taxonomic scope" value="Bacteria"/>
</dbReference>
<keyword evidence="13" id="KW-1185">Reference proteome</keyword>
<evidence type="ECO:0000256" key="8">
    <source>
        <dbReference type="ARBA" id="ARBA00048573"/>
    </source>
</evidence>
<dbReference type="HOGENOM" id="CLU_008255_6_0_6"/>
<evidence type="ECO:0000313" key="12">
    <source>
        <dbReference type="EMBL" id="AEH39859.1"/>
    </source>
</evidence>
<dbReference type="Pfam" id="PF01336">
    <property type="entry name" value="tRNA_anti-codon"/>
    <property type="match status" value="1"/>
</dbReference>
<dbReference type="PANTHER" id="PTHR42918:SF15">
    <property type="entry name" value="LYSINE--TRNA LIGASE, CHLOROPLASTIC_MITOCHONDRIAL"/>
    <property type="match status" value="1"/>
</dbReference>
<keyword evidence="3 9" id="KW-0436">Ligase</keyword>
<organism evidence="12 13">
    <name type="scientific">Buchnera aphidicola</name>
    <name type="common">Cinara tujafilina</name>
    <dbReference type="NCBI Taxonomy" id="261317"/>
    <lineage>
        <taxon>Bacteria</taxon>
        <taxon>Pseudomonadati</taxon>
        <taxon>Pseudomonadota</taxon>
        <taxon>Gammaproteobacteria</taxon>
        <taxon>Enterobacterales</taxon>
        <taxon>Erwiniaceae</taxon>
        <taxon>Buchnera</taxon>
    </lineage>
</organism>
<dbReference type="NCBIfam" id="TIGR00499">
    <property type="entry name" value="lysS_bact"/>
    <property type="match status" value="1"/>
</dbReference>
<dbReference type="GO" id="GO:0005829">
    <property type="term" value="C:cytosol"/>
    <property type="evidence" value="ECO:0007669"/>
    <property type="project" value="TreeGrafter"/>
</dbReference>
<dbReference type="SUPFAM" id="SSF55681">
    <property type="entry name" value="Class II aaRS and biotin synthetases"/>
    <property type="match status" value="1"/>
</dbReference>
<comment type="similarity">
    <text evidence="1 9">Belongs to the class-II aminoacyl-tRNA synthetase family.</text>
</comment>
<dbReference type="Pfam" id="PF00152">
    <property type="entry name" value="tRNA-synt_2"/>
    <property type="match status" value="1"/>
</dbReference>
<evidence type="ECO:0000256" key="5">
    <source>
        <dbReference type="ARBA" id="ARBA00022741"/>
    </source>
</evidence>
<dbReference type="Proteomes" id="UP000006811">
    <property type="component" value="Chromosome"/>
</dbReference>
<evidence type="ECO:0000256" key="10">
    <source>
        <dbReference type="RuleBase" id="RU000336"/>
    </source>
</evidence>
<accession>F7WZJ2</accession>
<dbReference type="Gene3D" id="2.40.50.140">
    <property type="entry name" value="Nucleic acid-binding proteins"/>
    <property type="match status" value="1"/>
</dbReference>
<dbReference type="GO" id="GO:0000049">
    <property type="term" value="F:tRNA binding"/>
    <property type="evidence" value="ECO:0007669"/>
    <property type="project" value="TreeGrafter"/>
</dbReference>
<dbReference type="InterPro" id="IPR006195">
    <property type="entry name" value="aa-tRNA-synth_II"/>
</dbReference>
<feature type="binding site" evidence="9">
    <location>
        <position position="421"/>
    </location>
    <ligand>
        <name>Mg(2+)</name>
        <dbReference type="ChEBI" id="CHEBI:18420"/>
        <label>2</label>
    </ligand>
</feature>
<dbReference type="GO" id="GO:0000287">
    <property type="term" value="F:magnesium ion binding"/>
    <property type="evidence" value="ECO:0007669"/>
    <property type="project" value="UniProtKB-UniRule"/>
</dbReference>
<dbReference type="PRINTS" id="PR00982">
    <property type="entry name" value="TRNASYNTHLYS"/>
</dbReference>
<dbReference type="AlphaFoldDB" id="F7WZJ2"/>
<evidence type="ECO:0000256" key="1">
    <source>
        <dbReference type="ARBA" id="ARBA00008226"/>
    </source>
</evidence>
<dbReference type="PROSITE" id="PS50862">
    <property type="entry name" value="AA_TRNA_LIGASE_II"/>
    <property type="match status" value="1"/>
</dbReference>
<keyword evidence="6 9" id="KW-0067">ATP-binding</keyword>
<dbReference type="HAMAP" id="MF_00252">
    <property type="entry name" value="Lys_tRNA_synth_class2"/>
    <property type="match status" value="1"/>
</dbReference>
<dbReference type="InterPro" id="IPR044136">
    <property type="entry name" value="Lys-tRNA-ligase_II_N"/>
</dbReference>
<dbReference type="KEGG" id="baj:BCTU_284"/>
<feature type="domain" description="Aminoacyl-transfer RNA synthetases class-II family profile" evidence="11">
    <location>
        <begin position="184"/>
        <end position="500"/>
    </location>
</feature>
<dbReference type="EC" id="6.1.1.6" evidence="9"/>
<evidence type="ECO:0000259" key="11">
    <source>
        <dbReference type="PROSITE" id="PS50862"/>
    </source>
</evidence>
<keyword evidence="9 10" id="KW-0460">Magnesium</keyword>
<dbReference type="InterPro" id="IPR045864">
    <property type="entry name" value="aa-tRNA-synth_II/BPL/LPL"/>
</dbReference>
<name>F7WZJ2_9GAMM</name>
<keyword evidence="4 9" id="KW-0479">Metal-binding</keyword>
<reference evidence="12 13" key="1">
    <citation type="journal article" date="2011" name="Appl. Environ. Microbiol.">
        <title>The genome of Buchnera aphidicola from the aphid Cinara tujafilina provides new clues about the evolutionary history of metabolic losses in bacterial endosymbionts.</title>
        <authorList>
            <person name="Lamelas A."/>
            <person name="Gosalbes M.J."/>
            <person name="Moya A."/>
            <person name="Latorre A."/>
        </authorList>
    </citation>
    <scope>NUCLEOTIDE SEQUENCE [LARGE SCALE GENOMIC DNA]</scope>
    <source>
        <strain evidence="13">Cinara tujafilina</strain>
    </source>
</reference>
<sequence>MPNTKKYALINKKKILTENNIRKKKLKKLCDNGFNFPNLFHCNNTAKNILLLYKKYTKKELKKINVQIKIAGRIINKRVLGKASFFKIQDYDYEIQIYIQSNNFKKDFYKDYILELDLGDIISVVGTVFKTNTQEISIFCYKIELLTKILHPLPDKYHGLQDQELKYRKRYLDLIANNKIKKIFKRRSKILSVIRMFMEKKDFLEVETPMIHSIPGGANAKPFITYHNTFNKKMYLRVAPELYLKRLIIGGFNKIFEINRSFRNEGISSRHNPEFTMMEIYMAYSNYKDMMKLLIKLLKFITKKFLIHQKFIIIIIKLILKKIKTMTMIDAIIYFNKNIKKSDLKSINNIKKIMNDLNLKIPLNISLGEMINIIFEKTTEKKIIEPTFITNYPIEVSPLAKSKSTKNHIAERFEFFLSGYEIANGFSELNDSKEQKKRFKKQIIEKNNKKTSDINYDYDKEYISALEYGLPPTSGLGIGIDRLIMIFTNQKSIRDVILFPTLRSLKKTEIIKIFNIL</sequence>
<evidence type="ECO:0000313" key="13">
    <source>
        <dbReference type="Proteomes" id="UP000006811"/>
    </source>
</evidence>
<evidence type="ECO:0000256" key="2">
    <source>
        <dbReference type="ARBA" id="ARBA00022490"/>
    </source>
</evidence>
<dbReference type="InterPro" id="IPR002313">
    <property type="entry name" value="Lys-tRNA-ligase_II"/>
</dbReference>
<feature type="binding site" evidence="9">
    <location>
        <position position="414"/>
    </location>
    <ligand>
        <name>Mg(2+)</name>
        <dbReference type="ChEBI" id="CHEBI:18420"/>
        <label>1</label>
    </ligand>
</feature>
<dbReference type="GO" id="GO:0004824">
    <property type="term" value="F:lysine-tRNA ligase activity"/>
    <property type="evidence" value="ECO:0007669"/>
    <property type="project" value="UniProtKB-UniRule"/>
</dbReference>
<dbReference type="GO" id="GO:0005524">
    <property type="term" value="F:ATP binding"/>
    <property type="evidence" value="ECO:0007669"/>
    <property type="project" value="UniProtKB-UniRule"/>
</dbReference>
<dbReference type="SUPFAM" id="SSF50249">
    <property type="entry name" value="Nucleic acid-binding proteins"/>
    <property type="match status" value="1"/>
</dbReference>
<dbReference type="Gene3D" id="3.30.930.10">
    <property type="entry name" value="Bira Bifunctional Protein, Domain 2"/>
    <property type="match status" value="1"/>
</dbReference>
<dbReference type="InterPro" id="IPR004365">
    <property type="entry name" value="NA-bd_OB_tRNA"/>
</dbReference>
<dbReference type="OrthoDB" id="9762036at2"/>
<evidence type="ECO:0000256" key="4">
    <source>
        <dbReference type="ARBA" id="ARBA00022723"/>
    </source>
</evidence>
<evidence type="ECO:0000256" key="3">
    <source>
        <dbReference type="ARBA" id="ARBA00022598"/>
    </source>
</evidence>
<evidence type="ECO:0000256" key="7">
    <source>
        <dbReference type="ARBA" id="ARBA00023146"/>
    </source>
</evidence>
<keyword evidence="2 9" id="KW-0963">Cytoplasm</keyword>
<evidence type="ECO:0000256" key="9">
    <source>
        <dbReference type="HAMAP-Rule" id="MF_00252"/>
    </source>
</evidence>
<keyword evidence="5 9" id="KW-0547">Nucleotide-binding</keyword>
<dbReference type="GO" id="GO:0006430">
    <property type="term" value="P:lysyl-tRNA aminoacylation"/>
    <property type="evidence" value="ECO:0007669"/>
    <property type="project" value="UniProtKB-UniRule"/>
</dbReference>
<evidence type="ECO:0000256" key="6">
    <source>
        <dbReference type="ARBA" id="ARBA00022840"/>
    </source>
</evidence>
<keyword evidence="9" id="KW-0648">Protein biosynthesis</keyword>
<feature type="binding site" evidence="9">
    <location>
        <position position="421"/>
    </location>
    <ligand>
        <name>Mg(2+)</name>
        <dbReference type="ChEBI" id="CHEBI:18420"/>
        <label>1</label>
    </ligand>
</feature>